<keyword evidence="2" id="KW-0472">Membrane</keyword>
<organism evidence="5 6">
    <name type="scientific">Chthoniobacter flavus Ellin428</name>
    <dbReference type="NCBI Taxonomy" id="497964"/>
    <lineage>
        <taxon>Bacteria</taxon>
        <taxon>Pseudomonadati</taxon>
        <taxon>Verrucomicrobiota</taxon>
        <taxon>Spartobacteria</taxon>
        <taxon>Chthoniobacterales</taxon>
        <taxon>Chthoniobacteraceae</taxon>
        <taxon>Chthoniobacter</taxon>
    </lineage>
</organism>
<evidence type="ECO:0008006" key="7">
    <source>
        <dbReference type="Google" id="ProtNLM"/>
    </source>
</evidence>
<proteinExistence type="predicted"/>
<evidence type="ECO:0000313" key="6">
    <source>
        <dbReference type="Proteomes" id="UP000005824"/>
    </source>
</evidence>
<dbReference type="InParanoid" id="B4D956"/>
<dbReference type="eggNOG" id="COG1714">
    <property type="taxonomic scope" value="Bacteria"/>
</dbReference>
<dbReference type="STRING" id="497964.CfE428DRAFT_5446"/>
<dbReference type="RefSeq" id="WP_006982767.1">
    <property type="nucleotide sequence ID" value="NZ_ABVL01000024.1"/>
</dbReference>
<gene>
    <name evidence="5" type="ORF">CfE428DRAFT_5446</name>
</gene>
<reference evidence="5 6" key="1">
    <citation type="journal article" date="2011" name="J. Bacteriol.">
        <title>Genome sequence of Chthoniobacter flavus Ellin428, an aerobic heterotrophic soil bacterium.</title>
        <authorList>
            <person name="Kant R."/>
            <person name="van Passel M.W."/>
            <person name="Palva A."/>
            <person name="Lucas S."/>
            <person name="Lapidus A."/>
            <person name="Glavina Del Rio T."/>
            <person name="Dalin E."/>
            <person name="Tice H."/>
            <person name="Bruce D."/>
            <person name="Goodwin L."/>
            <person name="Pitluck S."/>
            <person name="Larimer F.W."/>
            <person name="Land M.L."/>
            <person name="Hauser L."/>
            <person name="Sangwan P."/>
            <person name="de Vos W.M."/>
            <person name="Janssen P.H."/>
            <person name="Smidt H."/>
        </authorList>
    </citation>
    <scope>NUCLEOTIDE SEQUENCE [LARGE SCALE GENOMIC DNA]</scope>
    <source>
        <strain evidence="5 6">Ellin428</strain>
    </source>
</reference>
<keyword evidence="6" id="KW-1185">Reference proteome</keyword>
<dbReference type="Proteomes" id="UP000005824">
    <property type="component" value="Unassembled WGS sequence"/>
</dbReference>
<feature type="domain" description="DUF4190" evidence="3">
    <location>
        <begin position="89"/>
        <end position="151"/>
    </location>
</feature>
<feature type="transmembrane region" description="Helical" evidence="2">
    <location>
        <begin position="135"/>
        <end position="162"/>
    </location>
</feature>
<dbReference type="Pfam" id="PF14237">
    <property type="entry name" value="GYF_2"/>
    <property type="match status" value="1"/>
</dbReference>
<keyword evidence="2" id="KW-1133">Transmembrane helix</keyword>
<evidence type="ECO:0000256" key="1">
    <source>
        <dbReference type="SAM" id="MobiDB-lite"/>
    </source>
</evidence>
<evidence type="ECO:0000259" key="4">
    <source>
        <dbReference type="Pfam" id="PF14237"/>
    </source>
</evidence>
<feature type="domain" description="GYF" evidence="4">
    <location>
        <begin position="4"/>
        <end position="51"/>
    </location>
</feature>
<comment type="caution">
    <text evidence="5">The sequence shown here is derived from an EMBL/GenBank/DDBJ whole genome shotgun (WGS) entry which is preliminary data.</text>
</comment>
<keyword evidence="2" id="KW-0812">Transmembrane</keyword>
<dbReference type="Pfam" id="PF13828">
    <property type="entry name" value="DUF4190"/>
    <property type="match status" value="1"/>
</dbReference>
<dbReference type="AlphaFoldDB" id="B4D956"/>
<dbReference type="EMBL" id="ABVL01000024">
    <property type="protein sequence ID" value="EDY17101.1"/>
    <property type="molecule type" value="Genomic_DNA"/>
</dbReference>
<protein>
    <recommendedName>
        <fullName evidence="7">GYF domain-containing protein</fullName>
    </recommendedName>
</protein>
<evidence type="ECO:0000256" key="2">
    <source>
        <dbReference type="SAM" id="Phobius"/>
    </source>
</evidence>
<evidence type="ECO:0000313" key="5">
    <source>
        <dbReference type="EMBL" id="EDY17101.1"/>
    </source>
</evidence>
<accession>B4D956</accession>
<feature type="compositionally biased region" description="Low complexity" evidence="1">
    <location>
        <begin position="68"/>
        <end position="81"/>
    </location>
</feature>
<name>B4D956_9BACT</name>
<sequence length="277" mass="29177">MEIYIARDGNRLGPFPLEEVRRQLASGQLTPNDLAWVQGAQDWVPLASFPPLQSTPPHIPAASSPNLTPTQPTATYAAPSQPGQTSGAAIASLVIGLLSFLLCPIIGSIAAVICGHIARGDIRKSGGRLSGDGMAIAGLVLGYSGFAFIGLAILAGMALPVFGEVQLKGKEVQSLSNAKQIAIACQAYAVDHQNHFPAKLHELVPKYLPDRSVFSSPLSPGETLAYEYFGGLQTDPPQNVLLMSTFKDRHGKRIIVHVDGSGLVGIPPPILPSPLPQ</sequence>
<feature type="transmembrane region" description="Helical" evidence="2">
    <location>
        <begin position="89"/>
        <end position="114"/>
    </location>
</feature>
<dbReference type="InterPro" id="IPR025640">
    <property type="entry name" value="GYF_2"/>
</dbReference>
<evidence type="ECO:0000259" key="3">
    <source>
        <dbReference type="Pfam" id="PF13828"/>
    </source>
</evidence>
<dbReference type="InterPro" id="IPR025241">
    <property type="entry name" value="DUF4190"/>
</dbReference>
<feature type="region of interest" description="Disordered" evidence="1">
    <location>
        <begin position="57"/>
        <end position="81"/>
    </location>
</feature>